<dbReference type="InterPro" id="IPR027417">
    <property type="entry name" value="P-loop_NTPase"/>
</dbReference>
<dbReference type="PANTHER" id="PTHR42788:SF19">
    <property type="entry name" value="ALIPHATIC SULFONATES IMPORT ATP-BINDING PROTEIN SSUB 2"/>
    <property type="match status" value="1"/>
</dbReference>
<dbReference type="CDD" id="cd03293">
    <property type="entry name" value="ABC_NrtD_SsuB_transporters"/>
    <property type="match status" value="1"/>
</dbReference>
<dbReference type="Gene3D" id="3.40.50.300">
    <property type="entry name" value="P-loop containing nucleotide triphosphate hydrolases"/>
    <property type="match status" value="1"/>
</dbReference>
<gene>
    <name evidence="7" type="ORF">DFR42_11919</name>
</gene>
<feature type="domain" description="ABC transporter" evidence="6">
    <location>
        <begin position="15"/>
        <end position="238"/>
    </location>
</feature>
<keyword evidence="8" id="KW-1185">Reference proteome</keyword>
<evidence type="ECO:0000256" key="5">
    <source>
        <dbReference type="ARBA" id="ARBA00022840"/>
    </source>
</evidence>
<dbReference type="GO" id="GO:0005524">
    <property type="term" value="F:ATP binding"/>
    <property type="evidence" value="ECO:0007669"/>
    <property type="project" value="UniProtKB-KW"/>
</dbReference>
<sequence length="254" mass="27938">MVVGLEMNSFSPPFLQIEVARKSYGTRQILKNLQLSVQQGEILSLIGASGCGKSTLLSIIAGLDGNFEGQISLDGSKLQGVSRDIGFIFQEPRLFPWLTVAQNIAFDSNDMHRDSAKLTKLLAEVGMHGYEHVLPKQLSGGQAQRVAIARGLFSSPKILLLDEPFSAVDAFTRMKLQDLLLNIASEYGLTIILVTHDIDEALYLSDRVVLMDQHAATSRQEFAVLQERPRNRAKASLSHLKADILESLHAAHAF</sequence>
<dbReference type="EMBL" id="QJKB01000019">
    <property type="protein sequence ID" value="PXX36813.1"/>
    <property type="molecule type" value="Genomic_DNA"/>
</dbReference>
<organism evidence="7 8">
    <name type="scientific">Undibacterium pigrum</name>
    <dbReference type="NCBI Taxonomy" id="401470"/>
    <lineage>
        <taxon>Bacteria</taxon>
        <taxon>Pseudomonadati</taxon>
        <taxon>Pseudomonadota</taxon>
        <taxon>Betaproteobacteria</taxon>
        <taxon>Burkholderiales</taxon>
        <taxon>Oxalobacteraceae</taxon>
        <taxon>Undibacterium</taxon>
    </lineage>
</organism>
<dbReference type="Proteomes" id="UP000247792">
    <property type="component" value="Unassembled WGS sequence"/>
</dbReference>
<protein>
    <submittedName>
        <fullName evidence="7">Sulfonate transport system ATP-binding protein</fullName>
    </submittedName>
</protein>
<keyword evidence="2" id="KW-0813">Transport</keyword>
<evidence type="ECO:0000256" key="2">
    <source>
        <dbReference type="ARBA" id="ARBA00022448"/>
    </source>
</evidence>
<proteinExistence type="inferred from homology"/>
<comment type="caution">
    <text evidence="7">The sequence shown here is derived from an EMBL/GenBank/DDBJ whole genome shotgun (WGS) entry which is preliminary data.</text>
</comment>
<dbReference type="InterPro" id="IPR017871">
    <property type="entry name" value="ABC_transporter-like_CS"/>
</dbReference>
<evidence type="ECO:0000256" key="1">
    <source>
        <dbReference type="ARBA" id="ARBA00005417"/>
    </source>
</evidence>
<dbReference type="Pfam" id="PF00005">
    <property type="entry name" value="ABC_tran"/>
    <property type="match status" value="1"/>
</dbReference>
<evidence type="ECO:0000313" key="7">
    <source>
        <dbReference type="EMBL" id="PXX36813.1"/>
    </source>
</evidence>
<comment type="similarity">
    <text evidence="1">Belongs to the ABC transporter superfamily.</text>
</comment>
<dbReference type="PROSITE" id="PS50893">
    <property type="entry name" value="ABC_TRANSPORTER_2"/>
    <property type="match status" value="1"/>
</dbReference>
<dbReference type="InterPro" id="IPR003593">
    <property type="entry name" value="AAA+_ATPase"/>
</dbReference>
<keyword evidence="3" id="KW-1003">Cell membrane</keyword>
<dbReference type="GO" id="GO:0016887">
    <property type="term" value="F:ATP hydrolysis activity"/>
    <property type="evidence" value="ECO:0007669"/>
    <property type="project" value="InterPro"/>
</dbReference>
<evidence type="ECO:0000259" key="6">
    <source>
        <dbReference type="PROSITE" id="PS50893"/>
    </source>
</evidence>
<accession>A0A318IP80</accession>
<evidence type="ECO:0000313" key="8">
    <source>
        <dbReference type="Proteomes" id="UP000247792"/>
    </source>
</evidence>
<keyword evidence="4" id="KW-0547">Nucleotide-binding</keyword>
<keyword evidence="3" id="KW-0472">Membrane</keyword>
<dbReference type="SMART" id="SM00382">
    <property type="entry name" value="AAA"/>
    <property type="match status" value="1"/>
</dbReference>
<reference evidence="7 8" key="1">
    <citation type="submission" date="2018-05" db="EMBL/GenBank/DDBJ databases">
        <title>Genomic Encyclopedia of Type Strains, Phase IV (KMG-IV): sequencing the most valuable type-strain genomes for metagenomic binning, comparative biology and taxonomic classification.</title>
        <authorList>
            <person name="Goeker M."/>
        </authorList>
    </citation>
    <scope>NUCLEOTIDE SEQUENCE [LARGE SCALE GENOMIC DNA]</scope>
    <source>
        <strain evidence="7 8">DSM 19792</strain>
    </source>
</reference>
<dbReference type="InterPro" id="IPR050166">
    <property type="entry name" value="ABC_transporter_ATP-bind"/>
</dbReference>
<dbReference type="PANTHER" id="PTHR42788">
    <property type="entry name" value="TAURINE IMPORT ATP-BINDING PROTEIN-RELATED"/>
    <property type="match status" value="1"/>
</dbReference>
<evidence type="ECO:0000256" key="4">
    <source>
        <dbReference type="ARBA" id="ARBA00022741"/>
    </source>
</evidence>
<evidence type="ECO:0000256" key="3">
    <source>
        <dbReference type="ARBA" id="ARBA00022475"/>
    </source>
</evidence>
<keyword evidence="5 7" id="KW-0067">ATP-binding</keyword>
<dbReference type="InterPro" id="IPR003439">
    <property type="entry name" value="ABC_transporter-like_ATP-bd"/>
</dbReference>
<dbReference type="AlphaFoldDB" id="A0A318IP80"/>
<name>A0A318IP80_9BURK</name>
<dbReference type="PROSITE" id="PS00211">
    <property type="entry name" value="ABC_TRANSPORTER_1"/>
    <property type="match status" value="1"/>
</dbReference>
<dbReference type="SUPFAM" id="SSF52540">
    <property type="entry name" value="P-loop containing nucleoside triphosphate hydrolases"/>
    <property type="match status" value="1"/>
</dbReference>